<evidence type="ECO:0000259" key="2">
    <source>
        <dbReference type="Pfam" id="PF18426"/>
    </source>
</evidence>
<dbReference type="eggNOG" id="COG1562">
    <property type="taxonomic scope" value="Bacteria"/>
</dbReference>
<sequence>MKPFLPLFLLLGVTTACAPEMPPMTPEETQRMNQLTSTMTTRCVGRYLIDLPDAFVLNEISTTKLEDVEILKIKPMYKVDFQLLLEQRDRELKATHMDGEPSNPFLKKYEILPPGGIGKIFNRASETGSADFGRTLELMAWKDGYLFSATIEATDSTGTAYANKPWIKEFPNDIPQKRAHLLDVYNRLQGRKDTEVPSGPGVCFPNGFLRGSATDHEQIDLHYHLKTVEDVYFGFHYLTDIGPEKDTLLERGKAIEKSVKQYNGHTLRKGKREANGLSFEEWLSVQETDPGVKDYDLTLEMNSKHGDAYNPLFITDFYSGVRHPRPTPSLEEVAVRKAIAKASLGEAESIALWDKVTTTLRPRPGAF</sequence>
<evidence type="ECO:0008006" key="6">
    <source>
        <dbReference type="Google" id="ProtNLM"/>
    </source>
</evidence>
<evidence type="ECO:0000256" key="1">
    <source>
        <dbReference type="SAM" id="SignalP"/>
    </source>
</evidence>
<keyword evidence="1" id="KW-0732">Signal</keyword>
<dbReference type="HOGENOM" id="CLU_768913_0_0_4"/>
<feature type="signal peptide" evidence="1">
    <location>
        <begin position="1"/>
        <end position="18"/>
    </location>
</feature>
<dbReference type="STRING" id="640081.Dsui_2281"/>
<dbReference type="Proteomes" id="UP000005633">
    <property type="component" value="Chromosome"/>
</dbReference>
<evidence type="ECO:0000313" key="4">
    <source>
        <dbReference type="EMBL" id="AEV26643.1"/>
    </source>
</evidence>
<gene>
    <name evidence="4" type="ordered locus">Dsui_2281</name>
</gene>
<organism evidence="4 5">
    <name type="scientific">Azospira oryzae (strain ATCC BAA-33 / DSM 13638 / PS)</name>
    <name type="common">Dechlorosoma suillum</name>
    <dbReference type="NCBI Taxonomy" id="640081"/>
    <lineage>
        <taxon>Bacteria</taxon>
        <taxon>Pseudomonadati</taxon>
        <taxon>Pseudomonadota</taxon>
        <taxon>Betaproteobacteria</taxon>
        <taxon>Rhodocyclales</taxon>
        <taxon>Rhodocyclaceae</taxon>
        <taxon>Azospira</taxon>
    </lineage>
</organism>
<proteinExistence type="predicted"/>
<accession>G8QKG0</accession>
<dbReference type="InterPro" id="IPR041290">
    <property type="entry name" value="Tli4_C"/>
</dbReference>
<dbReference type="InterPro" id="IPR040761">
    <property type="entry name" value="Tli4_N"/>
</dbReference>
<dbReference type="Pfam" id="PF18426">
    <property type="entry name" value="Tli4_C"/>
    <property type="match status" value="1"/>
</dbReference>
<feature type="domain" description="Tle cognate immunity protein 4 C-terminal" evidence="2">
    <location>
        <begin position="195"/>
        <end position="365"/>
    </location>
</feature>
<dbReference type="Pfam" id="PF18443">
    <property type="entry name" value="Tli4_N"/>
    <property type="match status" value="1"/>
</dbReference>
<name>G8QKG0_AZOOP</name>
<protein>
    <recommendedName>
        <fullName evidence="6">Tle cognate immunity protein 4 C-terminal domain-containing protein</fullName>
    </recommendedName>
</protein>
<feature type="domain" description="Tle cognate immunity protein 4 N-terminal" evidence="3">
    <location>
        <begin position="40"/>
        <end position="191"/>
    </location>
</feature>
<evidence type="ECO:0000313" key="5">
    <source>
        <dbReference type="Proteomes" id="UP000005633"/>
    </source>
</evidence>
<dbReference type="AlphaFoldDB" id="G8QKG0"/>
<dbReference type="EMBL" id="CP003153">
    <property type="protein sequence ID" value="AEV26643.1"/>
    <property type="molecule type" value="Genomic_DNA"/>
</dbReference>
<dbReference type="OrthoDB" id="8722129at2"/>
<reference evidence="4 5" key="1">
    <citation type="journal article" date="2012" name="J. Bacteriol.">
        <title>Complete genome sequence of the anaerobic perchlorate-reducing bacterium Azospira suillum strain PS.</title>
        <authorList>
            <person name="Byrne-Bailey K.G."/>
            <person name="Coates J.D."/>
        </authorList>
    </citation>
    <scope>NUCLEOTIDE SEQUENCE [LARGE SCALE GENOMIC DNA]</scope>
    <source>
        <strain evidence="5">ATCC BAA-33 / DSM 13638 / PS</strain>
    </source>
</reference>
<dbReference type="KEGG" id="dsu:Dsui_2281"/>
<feature type="chain" id="PRO_5003514904" description="Tle cognate immunity protein 4 C-terminal domain-containing protein" evidence="1">
    <location>
        <begin position="19"/>
        <end position="367"/>
    </location>
</feature>
<evidence type="ECO:0000259" key="3">
    <source>
        <dbReference type="Pfam" id="PF18443"/>
    </source>
</evidence>
<dbReference type="PROSITE" id="PS51257">
    <property type="entry name" value="PROKAR_LIPOPROTEIN"/>
    <property type="match status" value="1"/>
</dbReference>